<dbReference type="Gene3D" id="1.10.8.60">
    <property type="match status" value="1"/>
</dbReference>
<dbReference type="InterPro" id="IPR027417">
    <property type="entry name" value="P-loop_NTPase"/>
</dbReference>
<keyword evidence="2" id="KW-0547">Nucleotide-binding</keyword>
<evidence type="ECO:0000256" key="3">
    <source>
        <dbReference type="ARBA" id="ARBA00022840"/>
    </source>
</evidence>
<dbReference type="Pfam" id="PF17866">
    <property type="entry name" value="AAA_lid_6"/>
    <property type="match status" value="1"/>
</dbReference>
<dbReference type="InterPro" id="IPR041627">
    <property type="entry name" value="AAA_lid_6"/>
</dbReference>
<dbReference type="PANTHER" id="PTHR43392">
    <property type="entry name" value="AAA-TYPE ATPASE FAMILY PROTEIN / ANKYRIN REPEAT FAMILY PROTEIN"/>
    <property type="match status" value="1"/>
</dbReference>
<comment type="similarity">
    <text evidence="1">Belongs to the CbxX/CfxQ family.</text>
</comment>
<dbReference type="InterPro" id="IPR050773">
    <property type="entry name" value="CbxX/CfxQ_RuBisCO_ESX"/>
</dbReference>
<evidence type="ECO:0000256" key="1">
    <source>
        <dbReference type="ARBA" id="ARBA00010378"/>
    </source>
</evidence>
<name>A0ABW5G0J4_9PSEU</name>
<feature type="region of interest" description="Disordered" evidence="4">
    <location>
        <begin position="504"/>
        <end position="530"/>
    </location>
</feature>
<evidence type="ECO:0000313" key="7">
    <source>
        <dbReference type="Proteomes" id="UP001597417"/>
    </source>
</evidence>
<dbReference type="Proteomes" id="UP001597417">
    <property type="component" value="Unassembled WGS sequence"/>
</dbReference>
<dbReference type="InterPro" id="IPR011050">
    <property type="entry name" value="Pectin_lyase_fold/virulence"/>
</dbReference>
<keyword evidence="7" id="KW-1185">Reference proteome</keyword>
<sequence>MAHDVIMVSQKTSGAYRSINDGLAAASEGSLIVVSAGRYPENLALTKSVTIAAEDGPGTVRLTPPSGTAVIVAAESAALSGLVVETTDKETPAIIASLGQLSLTECTVSASGWAAVYAMDRGAVLMRECRIRNETGAGVVVTSRDNVLDGCRLTEMGTSAVVVAENGGLTVRSCTIERAAGNGICLNGRGQAVIEDTTITGAAKPAMAVEHQAVTMGSRITIRDTGGIGFYLASQERVTLDECSVVGSGAEGVFVAESCAPVLRGCRVSDAGGHGYHFAGRAAGSVSGCEVSSATGAGVNVTDRSTTEFDLMTVAGSRLVGVQVGGGADPFFRQLRVAGSDGAAIRLFEGARGRFENVEIDGAGRSGVVAEDGARSSMTGLSVRGVRDAGATITGASFQLSDCDIAAAGTDGVFAGDGAELELVRCRVQRCEGSGLVVGQGASGRVVDSEFVGNVADGIQVATTDPVTVTGCTVRENKGSGLRQLQASSAVEITGLTSVDNRTPDAYGAAAATSDPPPAPAAPVAERRPAGDPMTELTQLVGLEGVKREVTSLVNLNKMAQFRRNAGLSAPPMSRHLVFAGSPGTGKTTVARLYGAILNQLGVLRSGHLVEVARADLVANIIGGTAIKTTEAFNSALGGVLFIDEAYTLSSGGGGTGPDFGREAIDTLVKLMEDHREDVVVIAAGYSNEMRSFLEANPGMESRFSRTIEFTNYTPEELVTIVKSHCGRHDYRLDPEAEKALLAYFEAIPKDGTFGNGRTARKVFEAMADRQASRLAMSGSTAMEDLTLLTADDLAG</sequence>
<dbReference type="Gene3D" id="3.40.50.300">
    <property type="entry name" value="P-loop containing nucleotide triphosphate hydrolases"/>
    <property type="match status" value="1"/>
</dbReference>
<dbReference type="InterPro" id="IPR003959">
    <property type="entry name" value="ATPase_AAA_core"/>
</dbReference>
<dbReference type="SMART" id="SM00382">
    <property type="entry name" value="AAA"/>
    <property type="match status" value="1"/>
</dbReference>
<keyword evidence="3" id="KW-0067">ATP-binding</keyword>
<proteinExistence type="inferred from homology"/>
<dbReference type="Gene3D" id="2.160.20.10">
    <property type="entry name" value="Single-stranded right-handed beta-helix, Pectin lyase-like"/>
    <property type="match status" value="3"/>
</dbReference>
<dbReference type="EMBL" id="JBHUKR010000020">
    <property type="protein sequence ID" value="MFD2420646.1"/>
    <property type="molecule type" value="Genomic_DNA"/>
</dbReference>
<dbReference type="CDD" id="cd00009">
    <property type="entry name" value="AAA"/>
    <property type="match status" value="1"/>
</dbReference>
<evidence type="ECO:0000313" key="6">
    <source>
        <dbReference type="EMBL" id="MFD2420646.1"/>
    </source>
</evidence>
<dbReference type="Pfam" id="PF00004">
    <property type="entry name" value="AAA"/>
    <property type="match status" value="1"/>
</dbReference>
<feature type="domain" description="AAA+ ATPase" evidence="5">
    <location>
        <begin position="573"/>
        <end position="714"/>
    </location>
</feature>
<organism evidence="6 7">
    <name type="scientific">Amycolatopsis pigmentata</name>
    <dbReference type="NCBI Taxonomy" id="450801"/>
    <lineage>
        <taxon>Bacteria</taxon>
        <taxon>Bacillati</taxon>
        <taxon>Actinomycetota</taxon>
        <taxon>Actinomycetes</taxon>
        <taxon>Pseudonocardiales</taxon>
        <taxon>Pseudonocardiaceae</taxon>
        <taxon>Amycolatopsis</taxon>
    </lineage>
</organism>
<dbReference type="InterPro" id="IPR006626">
    <property type="entry name" value="PbH1"/>
</dbReference>
<evidence type="ECO:0000256" key="2">
    <source>
        <dbReference type="ARBA" id="ARBA00022741"/>
    </source>
</evidence>
<dbReference type="SUPFAM" id="SSF52540">
    <property type="entry name" value="P-loop containing nucleoside triphosphate hydrolases"/>
    <property type="match status" value="1"/>
</dbReference>
<reference evidence="7" key="1">
    <citation type="journal article" date="2019" name="Int. J. Syst. Evol. Microbiol.">
        <title>The Global Catalogue of Microorganisms (GCM) 10K type strain sequencing project: providing services to taxonomists for standard genome sequencing and annotation.</title>
        <authorList>
            <consortium name="The Broad Institute Genomics Platform"/>
            <consortium name="The Broad Institute Genome Sequencing Center for Infectious Disease"/>
            <person name="Wu L."/>
            <person name="Ma J."/>
        </authorList>
    </citation>
    <scope>NUCLEOTIDE SEQUENCE [LARGE SCALE GENOMIC DNA]</scope>
    <source>
        <strain evidence="7">CGMCC 4.7645</strain>
    </source>
</reference>
<accession>A0ABW5G0J4</accession>
<dbReference type="InterPro" id="IPR000641">
    <property type="entry name" value="CbxX/CfxQ"/>
</dbReference>
<dbReference type="PRINTS" id="PR00819">
    <property type="entry name" value="CBXCFQXSUPER"/>
</dbReference>
<dbReference type="SMART" id="SM00710">
    <property type="entry name" value="PbH1"/>
    <property type="match status" value="13"/>
</dbReference>
<dbReference type="RefSeq" id="WP_378268812.1">
    <property type="nucleotide sequence ID" value="NZ_JBHUKR010000020.1"/>
</dbReference>
<gene>
    <name evidence="6" type="ORF">ACFSXZ_30390</name>
</gene>
<protein>
    <submittedName>
        <fullName evidence="6">Right-handed parallel beta-helix repeat-containing protein</fullName>
    </submittedName>
</protein>
<dbReference type="SUPFAM" id="SSF51126">
    <property type="entry name" value="Pectin lyase-like"/>
    <property type="match status" value="3"/>
</dbReference>
<evidence type="ECO:0000259" key="5">
    <source>
        <dbReference type="SMART" id="SM00382"/>
    </source>
</evidence>
<dbReference type="InterPro" id="IPR039448">
    <property type="entry name" value="Beta_helix"/>
</dbReference>
<dbReference type="InterPro" id="IPR003593">
    <property type="entry name" value="AAA+_ATPase"/>
</dbReference>
<evidence type="ECO:0000256" key="4">
    <source>
        <dbReference type="SAM" id="MobiDB-lite"/>
    </source>
</evidence>
<dbReference type="InterPro" id="IPR012334">
    <property type="entry name" value="Pectin_lyas_fold"/>
</dbReference>
<dbReference type="Pfam" id="PF13229">
    <property type="entry name" value="Beta_helix"/>
    <property type="match status" value="2"/>
</dbReference>
<comment type="caution">
    <text evidence="6">The sequence shown here is derived from an EMBL/GenBank/DDBJ whole genome shotgun (WGS) entry which is preliminary data.</text>
</comment>
<dbReference type="PANTHER" id="PTHR43392:SF2">
    <property type="entry name" value="AAA-TYPE ATPASE FAMILY PROTEIN _ ANKYRIN REPEAT FAMILY PROTEIN"/>
    <property type="match status" value="1"/>
</dbReference>